<feature type="domain" description="DUF1565" evidence="2">
    <location>
        <begin position="27"/>
        <end position="66"/>
    </location>
</feature>
<organism evidence="5 6">
    <name type="scientific">Parabacteroides gordonii MS-1 = DSM 23371</name>
    <dbReference type="NCBI Taxonomy" id="1203610"/>
    <lineage>
        <taxon>Bacteria</taxon>
        <taxon>Pseudomonadati</taxon>
        <taxon>Bacteroidota</taxon>
        <taxon>Bacteroidia</taxon>
        <taxon>Bacteroidales</taxon>
        <taxon>Tannerellaceae</taxon>
        <taxon>Parabacteroides</taxon>
    </lineage>
</organism>
<dbReference type="AlphaFoldDB" id="A0A0F5JC10"/>
<dbReference type="HOGENOM" id="CLU_014875_0_0_10"/>
<dbReference type="Pfam" id="PF21258">
    <property type="entry name" value="Glyco_hydro_120_ins"/>
    <property type="match status" value="1"/>
</dbReference>
<dbReference type="InterPro" id="IPR011050">
    <property type="entry name" value="Pectin_lyase_fold/virulence"/>
</dbReference>
<dbReference type="InterPro" id="IPR012334">
    <property type="entry name" value="Pectin_lyas_fold"/>
</dbReference>
<dbReference type="InterPro" id="IPR049169">
    <property type="entry name" value="Glyco_hydro_120_ins"/>
</dbReference>
<dbReference type="InterPro" id="IPR011459">
    <property type="entry name" value="DUF1565"/>
</dbReference>
<proteinExistence type="predicted"/>
<feature type="signal peptide" evidence="1">
    <location>
        <begin position="1"/>
        <end position="20"/>
    </location>
</feature>
<dbReference type="PANTHER" id="PTHR36453:SF1">
    <property type="entry name" value="RIGHT HANDED BETA HELIX DOMAIN-CONTAINING PROTEIN"/>
    <property type="match status" value="1"/>
</dbReference>
<feature type="domain" description="Glycoside hydrolase 120 insertion" evidence="4">
    <location>
        <begin position="99"/>
        <end position="209"/>
    </location>
</feature>
<dbReference type="EMBL" id="AQHW01000015">
    <property type="protein sequence ID" value="KKB55416.1"/>
    <property type="molecule type" value="Genomic_DNA"/>
</dbReference>
<evidence type="ECO:0000259" key="4">
    <source>
        <dbReference type="Pfam" id="PF21258"/>
    </source>
</evidence>
<dbReference type="InterPro" id="IPR039448">
    <property type="entry name" value="Beta_helix"/>
</dbReference>
<protein>
    <recommendedName>
        <fullName evidence="7">Right handed beta helix domain-containing protein</fullName>
    </recommendedName>
</protein>
<dbReference type="PATRIC" id="fig|1203610.3.peg.2953"/>
<evidence type="ECO:0000259" key="2">
    <source>
        <dbReference type="Pfam" id="PF07602"/>
    </source>
</evidence>
<gene>
    <name evidence="5" type="ORF">HMPREF1536_02885</name>
</gene>
<comment type="caution">
    <text evidence="5">The sequence shown here is derived from an EMBL/GenBank/DDBJ whole genome shotgun (WGS) entry which is preliminary data.</text>
</comment>
<evidence type="ECO:0000313" key="5">
    <source>
        <dbReference type="EMBL" id="KKB55416.1"/>
    </source>
</evidence>
<sequence>MKKVLCLISIFCLCGNVLSAKEYHVSVKGSDADNGDISSPFKTINRAAQQALPGDTVTVHDGTYREWVNPLSGGEREGKRILYRVAEGEKAEIKGSELVTNWKKEKKAKGVWKVILPNSFFGNYNPFNDRLYGDWLWSERIHHTGDVYLNDVSLYEEFSLDKVFAPDTLRTIRDPQGCTNVWFAEVDADNTTIYANFGTVDPNKETVEVSVRPTCFYPTREGLDYITIRGFHVSQAATQWAAPTAEQVGMIATHWCKGWIIENNVIKNSRANGITLGKERSSGHNLECNDKRLDGTLHYVEVIFNTLRRGWSKDNVGSHIVRNNIISDCEQTGICGSMGAAFSEIYGNHIYNILVKQQFGGAEMAGIKLHGAIDTYIHHNRIHKTGQYGIWLDWMAQGARVSSNLLYNNLIQDLFFEVSHGPYVVDNNISLSPRTIQENTDGGAYLHNLFSGDINRLDDQRYTPYHLNHSTEVKGIRTITEGDHRFFNNIFIGGDNSKLKYGMIVFDVSQRPIYAENNLFLNGSLPMTNKTQDWVEKTVNPKLRVEETPEGEVYLVSDISLQELSSFKGKSIDADRLGITQLTGFPFENPDGTPFKLEKDFFGNDRSASPIVGPIENVPSSKRIKVWPNLK</sequence>
<feature type="domain" description="Right handed beta helix" evidence="3">
    <location>
        <begin position="259"/>
        <end position="445"/>
    </location>
</feature>
<evidence type="ECO:0000256" key="1">
    <source>
        <dbReference type="SAM" id="SignalP"/>
    </source>
</evidence>
<keyword evidence="6" id="KW-1185">Reference proteome</keyword>
<evidence type="ECO:0008006" key="7">
    <source>
        <dbReference type="Google" id="ProtNLM"/>
    </source>
</evidence>
<name>A0A0F5JC10_9BACT</name>
<dbReference type="PANTHER" id="PTHR36453">
    <property type="entry name" value="SECRETED PROTEIN-RELATED"/>
    <property type="match status" value="1"/>
</dbReference>
<accession>A0A0F5JC10</accession>
<evidence type="ECO:0000259" key="3">
    <source>
        <dbReference type="Pfam" id="PF13229"/>
    </source>
</evidence>
<dbReference type="Pfam" id="PF13229">
    <property type="entry name" value="Beta_helix"/>
    <property type="match status" value="1"/>
</dbReference>
<dbReference type="InterPro" id="IPR006626">
    <property type="entry name" value="PbH1"/>
</dbReference>
<dbReference type="Proteomes" id="UP000033035">
    <property type="component" value="Unassembled WGS sequence"/>
</dbReference>
<dbReference type="RefSeq" id="WP_052349909.1">
    <property type="nucleotide sequence ID" value="NZ_KE386764.1"/>
</dbReference>
<keyword evidence="1" id="KW-0732">Signal</keyword>
<dbReference type="STRING" id="1203610.HMPREF1536_02885"/>
<dbReference type="SUPFAM" id="SSF51126">
    <property type="entry name" value="Pectin lyase-like"/>
    <property type="match status" value="1"/>
</dbReference>
<dbReference type="SMART" id="SM00710">
    <property type="entry name" value="PbH1"/>
    <property type="match status" value="3"/>
</dbReference>
<reference evidence="5 6" key="1">
    <citation type="submission" date="2013-04" db="EMBL/GenBank/DDBJ databases">
        <title>The Genome Sequence of Parabacteroides gordonii DSM 23371.</title>
        <authorList>
            <consortium name="The Broad Institute Genomics Platform"/>
            <person name="Earl A."/>
            <person name="Ward D."/>
            <person name="Feldgarden M."/>
            <person name="Gevers D."/>
            <person name="Martens E."/>
            <person name="Sakamoto M."/>
            <person name="Benno Y."/>
            <person name="Suzuki N."/>
            <person name="Matsunaga N."/>
            <person name="Koshihara K."/>
            <person name="Seki M."/>
            <person name="Komiya H."/>
            <person name="Walker B."/>
            <person name="Young S."/>
            <person name="Zeng Q."/>
            <person name="Gargeya S."/>
            <person name="Fitzgerald M."/>
            <person name="Haas B."/>
            <person name="Abouelleil A."/>
            <person name="Allen A.W."/>
            <person name="Alvarado L."/>
            <person name="Arachchi H.M."/>
            <person name="Berlin A.M."/>
            <person name="Chapman S.B."/>
            <person name="Gainer-Dewar J."/>
            <person name="Goldberg J."/>
            <person name="Griggs A."/>
            <person name="Gujja S."/>
            <person name="Hansen M."/>
            <person name="Howarth C."/>
            <person name="Imamovic A."/>
            <person name="Ireland A."/>
            <person name="Larimer J."/>
            <person name="McCowan C."/>
            <person name="Murphy C."/>
            <person name="Pearson M."/>
            <person name="Poon T.W."/>
            <person name="Priest M."/>
            <person name="Roberts A."/>
            <person name="Saif S."/>
            <person name="Shea T."/>
            <person name="Sisk P."/>
            <person name="Sykes S."/>
            <person name="Wortman J."/>
            <person name="Nusbaum C."/>
            <person name="Birren B."/>
        </authorList>
    </citation>
    <scope>NUCLEOTIDE SEQUENCE [LARGE SCALE GENOMIC DNA]</scope>
    <source>
        <strain evidence="5 6">MS-1</strain>
    </source>
</reference>
<dbReference type="Gene3D" id="2.160.20.10">
    <property type="entry name" value="Single-stranded right-handed beta-helix, Pectin lyase-like"/>
    <property type="match status" value="2"/>
</dbReference>
<feature type="chain" id="PRO_5002490026" description="Right handed beta helix domain-containing protein" evidence="1">
    <location>
        <begin position="21"/>
        <end position="631"/>
    </location>
</feature>
<dbReference type="Pfam" id="PF07602">
    <property type="entry name" value="DUF1565"/>
    <property type="match status" value="1"/>
</dbReference>
<evidence type="ECO:0000313" key="6">
    <source>
        <dbReference type="Proteomes" id="UP000033035"/>
    </source>
</evidence>